<dbReference type="InterPro" id="IPR032710">
    <property type="entry name" value="NTF2-like_dom_sf"/>
</dbReference>
<dbReference type="SUPFAM" id="SSF54427">
    <property type="entry name" value="NTF2-like"/>
    <property type="match status" value="1"/>
</dbReference>
<organism evidence="2 3">
    <name type="scientific">Lentzea aerocolonigenes</name>
    <name type="common">Lechevalieria aerocolonigenes</name>
    <name type="synonym">Saccharothrix aerocolonigenes</name>
    <dbReference type="NCBI Taxonomy" id="68170"/>
    <lineage>
        <taxon>Bacteria</taxon>
        <taxon>Bacillati</taxon>
        <taxon>Actinomycetota</taxon>
        <taxon>Actinomycetes</taxon>
        <taxon>Pseudonocardiales</taxon>
        <taxon>Pseudonocardiaceae</taxon>
        <taxon>Lentzea</taxon>
    </lineage>
</organism>
<dbReference type="PATRIC" id="fig|68170.10.peg.9807"/>
<dbReference type="RefSeq" id="WP_045316550.1">
    <property type="nucleotide sequence ID" value="NZ_JYJG01000357.1"/>
</dbReference>
<dbReference type="AlphaFoldDB" id="A0A0F0GK54"/>
<reference evidence="2 3" key="1">
    <citation type="submission" date="2015-02" db="EMBL/GenBank/DDBJ databases">
        <authorList>
            <person name="Ju K.-S."/>
            <person name="Doroghazi J.R."/>
            <person name="Metcalf W."/>
        </authorList>
    </citation>
    <scope>NUCLEOTIDE SEQUENCE [LARGE SCALE GENOMIC DNA]</scope>
    <source>
        <strain evidence="2 3">NRRL B-16140</strain>
    </source>
</reference>
<evidence type="ECO:0000313" key="3">
    <source>
        <dbReference type="Proteomes" id="UP000033393"/>
    </source>
</evidence>
<dbReference type="Proteomes" id="UP000033393">
    <property type="component" value="Unassembled WGS sequence"/>
</dbReference>
<gene>
    <name evidence="2" type="ORF">UK23_37625</name>
</gene>
<accession>A0A0F0GK54</accession>
<comment type="caution">
    <text evidence="2">The sequence shown here is derived from an EMBL/GenBank/DDBJ whole genome shotgun (WGS) entry which is preliminary data.</text>
</comment>
<sequence>MHDRIEITDLFSRLNHLLDDKRWDDADTVFTSDIAVYSPRNGEIRGRDELAAFMREAEVTDEHTQHVTTDVVVDVDGDQATASANSVVHFFRDGEAPHRTSGLRLTCTATRTPDGWRLNESRTRLLWMR</sequence>
<dbReference type="OrthoDB" id="981191at2"/>
<keyword evidence="3" id="KW-1185">Reference proteome</keyword>
<protein>
    <recommendedName>
        <fullName evidence="1">SnoaL-like domain-containing protein</fullName>
    </recommendedName>
</protein>
<proteinExistence type="predicted"/>
<name>A0A0F0GK54_LENAE</name>
<dbReference type="Gene3D" id="3.10.450.50">
    <property type="match status" value="1"/>
</dbReference>
<evidence type="ECO:0000259" key="1">
    <source>
        <dbReference type="Pfam" id="PF13577"/>
    </source>
</evidence>
<evidence type="ECO:0000313" key="2">
    <source>
        <dbReference type="EMBL" id="KJK42332.1"/>
    </source>
</evidence>
<dbReference type="InterPro" id="IPR037401">
    <property type="entry name" value="SnoaL-like"/>
</dbReference>
<dbReference type="EMBL" id="JYJG01000357">
    <property type="protein sequence ID" value="KJK42332.1"/>
    <property type="molecule type" value="Genomic_DNA"/>
</dbReference>
<feature type="domain" description="SnoaL-like" evidence="1">
    <location>
        <begin position="2"/>
        <end position="120"/>
    </location>
</feature>
<dbReference type="Pfam" id="PF13577">
    <property type="entry name" value="SnoaL_4"/>
    <property type="match status" value="1"/>
</dbReference>